<feature type="non-terminal residue" evidence="2">
    <location>
        <position position="103"/>
    </location>
</feature>
<dbReference type="Proteomes" id="UP001152523">
    <property type="component" value="Unassembled WGS sequence"/>
</dbReference>
<evidence type="ECO:0000313" key="3">
    <source>
        <dbReference type="Proteomes" id="UP001152523"/>
    </source>
</evidence>
<dbReference type="EMBL" id="CAMAPF010000264">
    <property type="protein sequence ID" value="CAH9116109.1"/>
    <property type="molecule type" value="Genomic_DNA"/>
</dbReference>
<evidence type="ECO:0000256" key="1">
    <source>
        <dbReference type="SAM" id="Coils"/>
    </source>
</evidence>
<gene>
    <name evidence="2" type="ORF">CEPIT_LOCUS21390</name>
</gene>
<accession>A0AAV0E3G6</accession>
<protein>
    <submittedName>
        <fullName evidence="2">Uncharacterized protein</fullName>
    </submittedName>
</protein>
<dbReference type="AlphaFoldDB" id="A0AAV0E3G6"/>
<reference evidence="2" key="1">
    <citation type="submission" date="2022-07" db="EMBL/GenBank/DDBJ databases">
        <authorList>
            <person name="Macas J."/>
            <person name="Novak P."/>
            <person name="Neumann P."/>
        </authorList>
    </citation>
    <scope>NUCLEOTIDE SEQUENCE</scope>
</reference>
<evidence type="ECO:0000313" key="2">
    <source>
        <dbReference type="EMBL" id="CAH9116109.1"/>
    </source>
</evidence>
<comment type="caution">
    <text evidence="2">The sequence shown here is derived from an EMBL/GenBank/DDBJ whole genome shotgun (WGS) entry which is preliminary data.</text>
</comment>
<sequence>MPNTKQEGGCMYFAWKHENENEEGESSELVIEGAEKLEFNELKSVVCLLTIQIMGLCREVCDMRSLLQFEMEDIKKLIHAMEEIKKDYEMEERKNLIQKEESN</sequence>
<feature type="coiled-coil region" evidence="1">
    <location>
        <begin position="67"/>
        <end position="101"/>
    </location>
</feature>
<proteinExistence type="predicted"/>
<keyword evidence="3" id="KW-1185">Reference proteome</keyword>
<name>A0AAV0E3G6_9ASTE</name>
<organism evidence="2 3">
    <name type="scientific">Cuscuta epithymum</name>
    <dbReference type="NCBI Taxonomy" id="186058"/>
    <lineage>
        <taxon>Eukaryota</taxon>
        <taxon>Viridiplantae</taxon>
        <taxon>Streptophyta</taxon>
        <taxon>Embryophyta</taxon>
        <taxon>Tracheophyta</taxon>
        <taxon>Spermatophyta</taxon>
        <taxon>Magnoliopsida</taxon>
        <taxon>eudicotyledons</taxon>
        <taxon>Gunneridae</taxon>
        <taxon>Pentapetalae</taxon>
        <taxon>asterids</taxon>
        <taxon>lamiids</taxon>
        <taxon>Solanales</taxon>
        <taxon>Convolvulaceae</taxon>
        <taxon>Cuscuteae</taxon>
        <taxon>Cuscuta</taxon>
        <taxon>Cuscuta subgen. Cuscuta</taxon>
    </lineage>
</organism>
<keyword evidence="1" id="KW-0175">Coiled coil</keyword>